<dbReference type="EMBL" id="LFJN01000027">
    <property type="protein sequence ID" value="KPI37003.1"/>
    <property type="molecule type" value="Genomic_DNA"/>
</dbReference>
<evidence type="ECO:0000313" key="2">
    <source>
        <dbReference type="EMBL" id="KPI37003.1"/>
    </source>
</evidence>
<proteinExistence type="predicted"/>
<feature type="compositionally biased region" description="Low complexity" evidence="1">
    <location>
        <begin position="165"/>
        <end position="180"/>
    </location>
</feature>
<dbReference type="RefSeq" id="XP_017996966.1">
    <property type="nucleotide sequence ID" value="XM_018146230.1"/>
</dbReference>
<evidence type="ECO:0000256" key="1">
    <source>
        <dbReference type="SAM" id="MobiDB-lite"/>
    </source>
</evidence>
<feature type="compositionally biased region" description="Polar residues" evidence="1">
    <location>
        <begin position="181"/>
        <end position="198"/>
    </location>
</feature>
<feature type="region of interest" description="Disordered" evidence="1">
    <location>
        <begin position="163"/>
        <end position="204"/>
    </location>
</feature>
<dbReference type="VEuPathDB" id="FungiDB:AB675_5976"/>
<sequence length="204" mass="22623">MAGIMNGWHYPLLNQKHHWTIGLCCIAGIGNVCQCPNLTPVEDRKPNSETLDRILKADGTTGVTREELRPFAEKCLCSEHRLVFGQHEMQDIVEQWAAGLYKSGVTVDGMANTIWPRTVQEMGEADQTLTDLDEGYKELSEENAQQRAVMVELVDAIDMLKEKISSPPGSGTGSEGPRSGADQTTHQRGRSTELQWRTSAVRDL</sequence>
<organism evidence="2 3">
    <name type="scientific">Cyphellophora attinorum</name>
    <dbReference type="NCBI Taxonomy" id="1664694"/>
    <lineage>
        <taxon>Eukaryota</taxon>
        <taxon>Fungi</taxon>
        <taxon>Dikarya</taxon>
        <taxon>Ascomycota</taxon>
        <taxon>Pezizomycotina</taxon>
        <taxon>Eurotiomycetes</taxon>
        <taxon>Chaetothyriomycetidae</taxon>
        <taxon>Chaetothyriales</taxon>
        <taxon>Cyphellophoraceae</taxon>
        <taxon>Cyphellophora</taxon>
    </lineage>
</organism>
<dbReference type="Proteomes" id="UP000038010">
    <property type="component" value="Unassembled WGS sequence"/>
</dbReference>
<evidence type="ECO:0000313" key="3">
    <source>
        <dbReference type="Proteomes" id="UP000038010"/>
    </source>
</evidence>
<protein>
    <submittedName>
        <fullName evidence="2">Uncharacterized protein</fullName>
    </submittedName>
</protein>
<keyword evidence="3" id="KW-1185">Reference proteome</keyword>
<reference evidence="2 3" key="1">
    <citation type="submission" date="2015-06" db="EMBL/GenBank/DDBJ databases">
        <title>Draft genome of the ant-associated black yeast Phialophora attae CBS 131958.</title>
        <authorList>
            <person name="Moreno L.F."/>
            <person name="Stielow B.J."/>
            <person name="de Hoog S."/>
            <person name="Vicente V.A."/>
            <person name="Weiss V.A."/>
            <person name="de Vries M."/>
            <person name="Cruz L.M."/>
            <person name="Souza E.M."/>
        </authorList>
    </citation>
    <scope>NUCLEOTIDE SEQUENCE [LARGE SCALE GENOMIC DNA]</scope>
    <source>
        <strain evidence="2 3">CBS 131958</strain>
    </source>
</reference>
<dbReference type="GeneID" id="28738110"/>
<accession>A0A0N1HP82</accession>
<name>A0A0N1HP82_9EURO</name>
<dbReference type="AlphaFoldDB" id="A0A0N1HP82"/>
<comment type="caution">
    <text evidence="2">The sequence shown here is derived from an EMBL/GenBank/DDBJ whole genome shotgun (WGS) entry which is preliminary data.</text>
</comment>
<gene>
    <name evidence="2" type="ORF">AB675_5976</name>
</gene>